<dbReference type="OrthoDB" id="9802309at2"/>
<dbReference type="GO" id="GO:1990481">
    <property type="term" value="P:mRNA pseudouridine synthesis"/>
    <property type="evidence" value="ECO:0007669"/>
    <property type="project" value="TreeGrafter"/>
</dbReference>
<evidence type="ECO:0000256" key="5">
    <source>
        <dbReference type="HAMAP-Rule" id="MF_01080"/>
    </source>
</evidence>
<comment type="function">
    <text evidence="5">Responsible for synthesis of pseudouridine from uracil-55 in the psi GC loop of transfer RNAs.</text>
</comment>
<dbReference type="PANTHER" id="PTHR13767">
    <property type="entry name" value="TRNA-PSEUDOURIDINE SYNTHASE"/>
    <property type="match status" value="1"/>
</dbReference>
<dbReference type="InterPro" id="IPR002501">
    <property type="entry name" value="PsdUridine_synth_N"/>
</dbReference>
<proteinExistence type="inferred from homology"/>
<comment type="similarity">
    <text evidence="2 5">Belongs to the pseudouridine synthase TruB family. Type 1 subfamily.</text>
</comment>
<evidence type="ECO:0000313" key="9">
    <source>
        <dbReference type="EMBL" id="BAH83149.1"/>
    </source>
</evidence>
<evidence type="ECO:0000256" key="2">
    <source>
        <dbReference type="ARBA" id="ARBA00005642"/>
    </source>
</evidence>
<reference evidence="9 10" key="1">
    <citation type="journal article" date="2011" name="Genome Biol. Evol.">
        <title>Reductive evolution of bacterial genome in insect gut environment.</title>
        <authorList>
            <person name="Nikoh N."/>
            <person name="Hosokawa T."/>
            <person name="Ohshima K."/>
            <person name="Hattori M."/>
            <person name="Fukatsu T."/>
        </authorList>
    </citation>
    <scope>NUCLEOTIDE SEQUENCE [LARGE SCALE GENOMIC DNA]</scope>
    <source>
        <strain evidence="9 10">Mpkobe</strain>
    </source>
</reference>
<comment type="catalytic activity">
    <reaction evidence="1 5">
        <text>uridine(55) in tRNA = pseudouridine(55) in tRNA</text>
        <dbReference type="Rhea" id="RHEA:42532"/>
        <dbReference type="Rhea" id="RHEA-COMP:10101"/>
        <dbReference type="Rhea" id="RHEA-COMP:10102"/>
        <dbReference type="ChEBI" id="CHEBI:65314"/>
        <dbReference type="ChEBI" id="CHEBI:65315"/>
        <dbReference type="EC" id="5.4.99.25"/>
    </reaction>
</comment>
<dbReference type="InterPro" id="IPR015240">
    <property type="entry name" value="tRNA_sdUridine_synth_fam1_C"/>
</dbReference>
<feature type="binding site" evidence="5">
    <location>
        <position position="77"/>
    </location>
    <ligand>
        <name>substrate</name>
    </ligand>
</feature>
<feature type="binding site" evidence="5">
    <location>
        <position position="44"/>
    </location>
    <ligand>
        <name>substrate</name>
    </ligand>
</feature>
<feature type="domain" description="tRNA pseudouridine synthase II TruB subfamily 1 C-terminal" evidence="7">
    <location>
        <begin position="253"/>
        <end position="309"/>
    </location>
</feature>
<gene>
    <name evidence="5 9" type="primary">truB</name>
    <name evidence="9" type="ORF">ICMP_294</name>
</gene>
<dbReference type="InterPro" id="IPR020103">
    <property type="entry name" value="PsdUridine_synth_cat_dom_sf"/>
</dbReference>
<dbReference type="InterPro" id="IPR015947">
    <property type="entry name" value="PUA-like_sf"/>
</dbReference>
<name>C5WCU3_9ENTR</name>
<keyword evidence="4 5" id="KW-0413">Isomerase</keyword>
<evidence type="ECO:0000256" key="3">
    <source>
        <dbReference type="ARBA" id="ARBA00022694"/>
    </source>
</evidence>
<dbReference type="GO" id="GO:0031119">
    <property type="term" value="P:tRNA pseudouridine synthesis"/>
    <property type="evidence" value="ECO:0007669"/>
    <property type="project" value="UniProtKB-UniRule"/>
</dbReference>
<dbReference type="EMBL" id="AP010872">
    <property type="protein sequence ID" value="BAH83149.1"/>
    <property type="molecule type" value="Genomic_DNA"/>
</dbReference>
<feature type="domain" description="Pseudouridine synthase II N-terminal" evidence="6">
    <location>
        <begin position="34"/>
        <end position="181"/>
    </location>
</feature>
<feature type="binding site" evidence="5">
    <location>
        <position position="180"/>
    </location>
    <ligand>
        <name>substrate</name>
    </ligand>
</feature>
<dbReference type="NCBIfam" id="TIGR00431">
    <property type="entry name" value="TruB"/>
    <property type="match status" value="1"/>
</dbReference>
<dbReference type="HOGENOM" id="CLU_032087_0_3_6"/>
<dbReference type="Gene3D" id="3.30.2350.10">
    <property type="entry name" value="Pseudouridine synthase"/>
    <property type="match status" value="1"/>
</dbReference>
<dbReference type="Gene3D" id="2.30.130.10">
    <property type="entry name" value="PUA domain"/>
    <property type="match status" value="1"/>
</dbReference>
<keyword evidence="3 5" id="KW-0819">tRNA processing</keyword>
<dbReference type="STRING" id="476281.ICMP_294"/>
<dbReference type="Pfam" id="PF09157">
    <property type="entry name" value="TruB-C_2"/>
    <property type="match status" value="1"/>
</dbReference>
<dbReference type="SUPFAM" id="SSF55120">
    <property type="entry name" value="Pseudouridine synthase"/>
    <property type="match status" value="1"/>
</dbReference>
<dbReference type="EC" id="5.4.99.25" evidence="5"/>
<dbReference type="GO" id="GO:0003723">
    <property type="term" value="F:RNA binding"/>
    <property type="evidence" value="ECO:0007669"/>
    <property type="project" value="InterPro"/>
</dbReference>
<dbReference type="CDD" id="cd21152">
    <property type="entry name" value="PUA_TruB_bacterial"/>
    <property type="match status" value="1"/>
</dbReference>
<dbReference type="Pfam" id="PF01509">
    <property type="entry name" value="TruB_N"/>
    <property type="match status" value="1"/>
</dbReference>
<evidence type="ECO:0000259" key="7">
    <source>
        <dbReference type="Pfam" id="PF09157"/>
    </source>
</evidence>
<dbReference type="PANTHER" id="PTHR13767:SF2">
    <property type="entry name" value="PSEUDOURIDYLATE SYNTHASE TRUB1"/>
    <property type="match status" value="1"/>
</dbReference>
<dbReference type="InterPro" id="IPR032819">
    <property type="entry name" value="TruB_C"/>
</dbReference>
<evidence type="ECO:0000256" key="1">
    <source>
        <dbReference type="ARBA" id="ARBA00000385"/>
    </source>
</evidence>
<dbReference type="AlphaFoldDB" id="C5WCU3"/>
<feature type="domain" description="tRNA pseudouridylate synthase B C-terminal" evidence="8">
    <location>
        <begin position="182"/>
        <end position="249"/>
    </location>
</feature>
<feature type="binding site" evidence="5">
    <location>
        <position position="201"/>
    </location>
    <ligand>
        <name>substrate</name>
    </ligand>
</feature>
<feature type="active site" description="Nucleophile" evidence="5">
    <location>
        <position position="49"/>
    </location>
</feature>
<dbReference type="HAMAP" id="MF_01080">
    <property type="entry name" value="TruB_bact"/>
    <property type="match status" value="1"/>
</dbReference>
<protein>
    <recommendedName>
        <fullName evidence="5">tRNA pseudouridine synthase B</fullName>
        <ecNumber evidence="5">5.4.99.25</ecNumber>
    </recommendedName>
    <alternativeName>
        <fullName evidence="5">tRNA pseudouridine(55) synthase</fullName>
        <shortName evidence="5">Psi55 synthase</shortName>
    </alternativeName>
    <alternativeName>
        <fullName evidence="5">tRNA pseudouridylate synthase</fullName>
    </alternativeName>
    <alternativeName>
        <fullName evidence="5">tRNA-uridine isomerase</fullName>
    </alternativeName>
</protein>
<sequence>MIFVPHNYKRDVHGILLVDKHQGPSSNTILQDVKKIYYANKAGHTGTLDPIATGMLPICFGEATKFAQYLLNAKKNYHVVARLGENTTTADSYGSIIQKRPITFTQVHLNGALEKFRGDFLQTPPMFSAVKYHGKQLYKYAKKGINIQRKPRLITVHNLHLIEWRNEELELEICCSKGTYIRTIIDSLGEILGCGAHVIKLHRLQVGHYPVNSMVSLCHLHQIIQSAIKQNISPLKLLDLLLLPIDSTLIELPIINLSSDTASRFKKGQTVKVKNFLYEGIVKVTEGKDNIFIGIALFNNFYLAPHRLVSQSIVVK</sequence>
<evidence type="ECO:0000256" key="4">
    <source>
        <dbReference type="ARBA" id="ARBA00023235"/>
    </source>
</evidence>
<dbReference type="GO" id="GO:0160148">
    <property type="term" value="F:tRNA pseudouridine(55) synthase activity"/>
    <property type="evidence" value="ECO:0007669"/>
    <property type="project" value="UniProtKB-EC"/>
</dbReference>
<dbReference type="CDD" id="cd02573">
    <property type="entry name" value="PseudoU_synth_EcTruB"/>
    <property type="match status" value="1"/>
</dbReference>
<evidence type="ECO:0000313" key="10">
    <source>
        <dbReference type="Proteomes" id="UP000061704"/>
    </source>
</evidence>
<dbReference type="Proteomes" id="UP000061704">
    <property type="component" value="Chromosome"/>
</dbReference>
<keyword evidence="10" id="KW-1185">Reference proteome</keyword>
<evidence type="ECO:0000259" key="6">
    <source>
        <dbReference type="Pfam" id="PF01509"/>
    </source>
</evidence>
<dbReference type="RefSeq" id="WP_041069167.1">
    <property type="nucleotide sequence ID" value="NZ_AP010872.1"/>
</dbReference>
<dbReference type="InterPro" id="IPR014780">
    <property type="entry name" value="tRNA_psdUridine_synth_TruB"/>
</dbReference>
<dbReference type="KEGG" id="icp:ICMP_294"/>
<dbReference type="InterPro" id="IPR036974">
    <property type="entry name" value="PUA_sf"/>
</dbReference>
<dbReference type="Pfam" id="PF16198">
    <property type="entry name" value="TruB_C_2"/>
    <property type="match status" value="1"/>
</dbReference>
<organism evidence="9 10">
    <name type="scientific">Candidatus Ishikawaella capsulata Mpkobe</name>
    <dbReference type="NCBI Taxonomy" id="476281"/>
    <lineage>
        <taxon>Bacteria</taxon>
        <taxon>Pseudomonadati</taxon>
        <taxon>Pseudomonadota</taxon>
        <taxon>Gammaproteobacteria</taxon>
        <taxon>Enterobacterales</taxon>
        <taxon>Enterobacteriaceae</taxon>
        <taxon>Candidatus Ishikawella</taxon>
    </lineage>
</organism>
<accession>C5WCU3</accession>
<evidence type="ECO:0000259" key="8">
    <source>
        <dbReference type="Pfam" id="PF16198"/>
    </source>
</evidence>
<dbReference type="SUPFAM" id="SSF88697">
    <property type="entry name" value="PUA domain-like"/>
    <property type="match status" value="1"/>
</dbReference>